<dbReference type="InterPro" id="IPR011701">
    <property type="entry name" value="MFS"/>
</dbReference>
<dbReference type="Pfam" id="PF07690">
    <property type="entry name" value="MFS_1"/>
    <property type="match status" value="1"/>
</dbReference>
<dbReference type="AlphaFoldDB" id="A0A2W5NJQ8"/>
<evidence type="ECO:0000256" key="5">
    <source>
        <dbReference type="ARBA" id="ARBA00022989"/>
    </source>
</evidence>
<feature type="transmembrane region" description="Helical" evidence="7">
    <location>
        <begin position="131"/>
        <end position="156"/>
    </location>
</feature>
<dbReference type="PANTHER" id="PTHR23517">
    <property type="entry name" value="RESISTANCE PROTEIN MDTM, PUTATIVE-RELATED-RELATED"/>
    <property type="match status" value="1"/>
</dbReference>
<keyword evidence="6 7" id="KW-0472">Membrane</keyword>
<dbReference type="InterPro" id="IPR036259">
    <property type="entry name" value="MFS_trans_sf"/>
</dbReference>
<dbReference type="Proteomes" id="UP000249082">
    <property type="component" value="Unassembled WGS sequence"/>
</dbReference>
<feature type="transmembrane region" description="Helical" evidence="7">
    <location>
        <begin position="334"/>
        <end position="353"/>
    </location>
</feature>
<feature type="transmembrane region" description="Helical" evidence="7">
    <location>
        <begin position="300"/>
        <end position="322"/>
    </location>
</feature>
<evidence type="ECO:0000256" key="2">
    <source>
        <dbReference type="ARBA" id="ARBA00022448"/>
    </source>
</evidence>
<feature type="domain" description="Major facilitator superfamily (MFS) profile" evidence="8">
    <location>
        <begin position="4"/>
        <end position="389"/>
    </location>
</feature>
<dbReference type="InterPro" id="IPR005829">
    <property type="entry name" value="Sugar_transporter_CS"/>
</dbReference>
<dbReference type="GO" id="GO:0005886">
    <property type="term" value="C:plasma membrane"/>
    <property type="evidence" value="ECO:0007669"/>
    <property type="project" value="UniProtKB-SubCell"/>
</dbReference>
<evidence type="ECO:0000313" key="9">
    <source>
        <dbReference type="EMBL" id="PZQ51085.1"/>
    </source>
</evidence>
<proteinExistence type="predicted"/>
<dbReference type="InterPro" id="IPR020846">
    <property type="entry name" value="MFS_dom"/>
</dbReference>
<evidence type="ECO:0000259" key="8">
    <source>
        <dbReference type="PROSITE" id="PS50850"/>
    </source>
</evidence>
<feature type="transmembrane region" description="Helical" evidence="7">
    <location>
        <begin position="162"/>
        <end position="180"/>
    </location>
</feature>
<keyword evidence="2" id="KW-0813">Transport</keyword>
<evidence type="ECO:0000256" key="1">
    <source>
        <dbReference type="ARBA" id="ARBA00004651"/>
    </source>
</evidence>
<feature type="transmembrane region" description="Helical" evidence="7">
    <location>
        <begin position="72"/>
        <end position="91"/>
    </location>
</feature>
<comment type="caution">
    <text evidence="9">The sequence shown here is derived from an EMBL/GenBank/DDBJ whole genome shotgun (WGS) entry which is preliminary data.</text>
</comment>
<keyword evidence="3" id="KW-1003">Cell membrane</keyword>
<organism evidence="9 10">
    <name type="scientific">Novosphingobium pentaromativorans</name>
    <dbReference type="NCBI Taxonomy" id="205844"/>
    <lineage>
        <taxon>Bacteria</taxon>
        <taxon>Pseudomonadati</taxon>
        <taxon>Pseudomonadota</taxon>
        <taxon>Alphaproteobacteria</taxon>
        <taxon>Sphingomonadales</taxon>
        <taxon>Sphingomonadaceae</taxon>
        <taxon>Novosphingobium</taxon>
    </lineage>
</organism>
<feature type="transmembrane region" description="Helical" evidence="7">
    <location>
        <begin position="45"/>
        <end position="65"/>
    </location>
</feature>
<feature type="transmembrane region" description="Helical" evidence="7">
    <location>
        <begin position="97"/>
        <end position="119"/>
    </location>
</feature>
<feature type="transmembrane region" description="Helical" evidence="7">
    <location>
        <begin position="277"/>
        <end position="294"/>
    </location>
</feature>
<dbReference type="GO" id="GO:0022857">
    <property type="term" value="F:transmembrane transporter activity"/>
    <property type="evidence" value="ECO:0007669"/>
    <property type="project" value="InterPro"/>
</dbReference>
<feature type="transmembrane region" description="Helical" evidence="7">
    <location>
        <begin position="205"/>
        <end position="226"/>
    </location>
</feature>
<comment type="subcellular location">
    <subcellularLocation>
        <location evidence="1">Cell membrane</location>
        <topology evidence="1">Multi-pass membrane protein</topology>
    </subcellularLocation>
</comment>
<sequence>MRPQGVTLVAAAFLPIFAIVSMFPIVASMIRHFAADPAAASKVPLMVTAPGLTVAVLAPFAGFFVDKFGRRRLLLGCTFFYGLFGTAPFFLDDLDQIFATRLMLGVCEAGILTIVNTLIADYWDDTGRRDWLFLQGVVGPFLASGVILLSGTVASLRWNGGFLVYLVAFPIFLSMLAFMFEPGGARSKQNVASADLQRSSSAKTVFPLAAAAAVAVVTLFSSALYYVFIVNGSIAFGEVGVTDPAAVGRMSFLPSLFVILGALLFRVLSGRSNAAQLAAFFGILGTGLAVIGLARTPGEMVVGLCIQQTGAGMAVPMLVAWAQTKFPFEHRGRGMGIWTGAFFFGQFTSPWIVHQLNLASGSMQGAFLASGCAAVGAMVAALVIALRASPALPRTA</sequence>
<accession>A0A2W5NJQ8</accession>
<keyword evidence="4 7" id="KW-0812">Transmembrane</keyword>
<evidence type="ECO:0000313" key="10">
    <source>
        <dbReference type="Proteomes" id="UP000249082"/>
    </source>
</evidence>
<name>A0A2W5NJQ8_9SPHN</name>
<dbReference type="PROSITE" id="PS00216">
    <property type="entry name" value="SUGAR_TRANSPORT_1"/>
    <property type="match status" value="1"/>
</dbReference>
<dbReference type="PROSITE" id="PS50850">
    <property type="entry name" value="MFS"/>
    <property type="match status" value="1"/>
</dbReference>
<evidence type="ECO:0000256" key="6">
    <source>
        <dbReference type="ARBA" id="ARBA00023136"/>
    </source>
</evidence>
<dbReference type="EMBL" id="QFPX01000028">
    <property type="protein sequence ID" value="PZQ51085.1"/>
    <property type="molecule type" value="Genomic_DNA"/>
</dbReference>
<evidence type="ECO:0000256" key="7">
    <source>
        <dbReference type="SAM" id="Phobius"/>
    </source>
</evidence>
<dbReference type="InterPro" id="IPR050171">
    <property type="entry name" value="MFS_Transporters"/>
</dbReference>
<protein>
    <submittedName>
        <fullName evidence="9">MFS transporter</fullName>
    </submittedName>
</protein>
<dbReference type="Gene3D" id="1.20.1250.20">
    <property type="entry name" value="MFS general substrate transporter like domains"/>
    <property type="match status" value="1"/>
</dbReference>
<gene>
    <name evidence="9" type="ORF">DI555_21505</name>
</gene>
<evidence type="ECO:0000256" key="4">
    <source>
        <dbReference type="ARBA" id="ARBA00022692"/>
    </source>
</evidence>
<keyword evidence="5 7" id="KW-1133">Transmembrane helix</keyword>
<dbReference type="CDD" id="cd17473">
    <property type="entry name" value="MFS_arabinose_efflux_permease_like"/>
    <property type="match status" value="1"/>
</dbReference>
<feature type="transmembrane region" description="Helical" evidence="7">
    <location>
        <begin position="365"/>
        <end position="386"/>
    </location>
</feature>
<reference evidence="9 10" key="1">
    <citation type="submission" date="2017-08" db="EMBL/GenBank/DDBJ databases">
        <title>Infants hospitalized years apart are colonized by the same room-sourced microbial strains.</title>
        <authorList>
            <person name="Brooks B."/>
            <person name="Olm M.R."/>
            <person name="Firek B.A."/>
            <person name="Baker R."/>
            <person name="Thomas B.C."/>
            <person name="Morowitz M.J."/>
            <person name="Banfield J.F."/>
        </authorList>
    </citation>
    <scope>NUCLEOTIDE SEQUENCE [LARGE SCALE GENOMIC DNA]</scope>
    <source>
        <strain evidence="9">S2_005_002_R2_33</strain>
    </source>
</reference>
<dbReference type="PANTHER" id="PTHR23517:SF2">
    <property type="entry name" value="MULTIDRUG RESISTANCE PROTEIN MDTH"/>
    <property type="match status" value="1"/>
</dbReference>
<evidence type="ECO:0000256" key="3">
    <source>
        <dbReference type="ARBA" id="ARBA00022475"/>
    </source>
</evidence>
<dbReference type="SUPFAM" id="SSF103473">
    <property type="entry name" value="MFS general substrate transporter"/>
    <property type="match status" value="1"/>
</dbReference>
<feature type="transmembrane region" description="Helical" evidence="7">
    <location>
        <begin position="246"/>
        <end position="265"/>
    </location>
</feature>